<dbReference type="EMBL" id="AP012051">
    <property type="protein sequence ID" value="BAL81437.1"/>
    <property type="molecule type" value="Genomic_DNA"/>
</dbReference>
<gene>
    <name evidence="3" type="ordered locus">CSE_13110</name>
</gene>
<accession>A0A7U6GFG3</accession>
<keyword evidence="1" id="KW-0315">Glutamine amidotransferase</keyword>
<dbReference type="AlphaFoldDB" id="A0A7U6GFG3"/>
<dbReference type="PROSITE" id="PS51278">
    <property type="entry name" value="GATASE_TYPE_2"/>
    <property type="match status" value="1"/>
</dbReference>
<proteinExistence type="predicted"/>
<evidence type="ECO:0000313" key="4">
    <source>
        <dbReference type="Proteomes" id="UP000004793"/>
    </source>
</evidence>
<name>A0A7U6GFG3_CALEA</name>
<dbReference type="InterPro" id="IPR026869">
    <property type="entry name" value="EgtC-like"/>
</dbReference>
<dbReference type="SUPFAM" id="SSF56235">
    <property type="entry name" value="N-terminal nucleophile aminohydrolases (Ntn hydrolases)"/>
    <property type="match status" value="1"/>
</dbReference>
<dbReference type="OrthoDB" id="321954at2"/>
<evidence type="ECO:0000256" key="1">
    <source>
        <dbReference type="ARBA" id="ARBA00022962"/>
    </source>
</evidence>
<keyword evidence="4" id="KW-1185">Reference proteome</keyword>
<evidence type="ECO:0000259" key="2">
    <source>
        <dbReference type="PROSITE" id="PS51278"/>
    </source>
</evidence>
<dbReference type="PANTHER" id="PTHR42824:SF1">
    <property type="entry name" value="GLUTAMINE AMIDOTRANSFERASE YAFJ-RELATED"/>
    <property type="match status" value="1"/>
</dbReference>
<feature type="domain" description="Glutamine amidotransferase type-2" evidence="2">
    <location>
        <begin position="2"/>
        <end position="272"/>
    </location>
</feature>
<dbReference type="InterPro" id="IPR029055">
    <property type="entry name" value="Ntn_hydrolases_N"/>
</dbReference>
<reference evidence="3 4" key="1">
    <citation type="submission" date="2011-01" db="EMBL/GenBank/DDBJ databases">
        <title>Whole genome sequence of Caldisericum exile AZM16c01.</title>
        <authorList>
            <person name="Narita-Yamada S."/>
            <person name="Kawakoshi A."/>
            <person name="Nakamura S."/>
            <person name="Sasagawa M."/>
            <person name="Fukada J."/>
            <person name="Sekine M."/>
            <person name="Kato Y."/>
            <person name="Fukai R."/>
            <person name="Sasaki K."/>
            <person name="Hanamaki A."/>
            <person name="Narita H."/>
            <person name="Konno Y."/>
            <person name="Mori K."/>
            <person name="Yamazaki S."/>
            <person name="Suzuki K."/>
            <person name="Fujita N."/>
        </authorList>
    </citation>
    <scope>NUCLEOTIDE SEQUENCE [LARGE SCALE GENOMIC DNA]</scope>
    <source>
        <strain evidence="4">DSM 21853 / NBRC 104410 / AZM16c01</strain>
    </source>
</reference>
<organism evidence="3 4">
    <name type="scientific">Caldisericum exile (strain DSM 21853 / NBRC 104410 / AZM16c01)</name>
    <dbReference type="NCBI Taxonomy" id="511051"/>
    <lineage>
        <taxon>Bacteria</taxon>
        <taxon>Pseudomonadati</taxon>
        <taxon>Caldisericota/Cryosericota group</taxon>
        <taxon>Caldisericota</taxon>
        <taxon>Caldisericia</taxon>
        <taxon>Caldisericales</taxon>
        <taxon>Caldisericaceae</taxon>
        <taxon>Caldisericum</taxon>
    </lineage>
</organism>
<sequence>MCRILFVESNKENIETVYSLIDALVKASQSDNTYGETPTSHQDGFGYVLFGKNGEKLSQIYTRSTSPIFESPLEIRIFKDTLARFEKFAFGFHVRKKSAGEVNLINTHPYMFSLPNGINLFFMHNGTLDKPRIMKEFLIELPNVLSDSFTFSYILSRNFENLLSLKELLKNGVKFVMKDSGFNTITLILNGSKLDAIITAYYTGKKEYYKAYLIEEKGLTSFMSSTLKQYLDDTIKRKLKVIGEEPFLGTLITVENLLSDNTSITKEQFLFK</sequence>
<dbReference type="Pfam" id="PF13230">
    <property type="entry name" value="GATase_4"/>
    <property type="match status" value="1"/>
</dbReference>
<evidence type="ECO:0000313" key="3">
    <source>
        <dbReference type="EMBL" id="BAL81437.1"/>
    </source>
</evidence>
<dbReference type="Gene3D" id="3.60.20.10">
    <property type="entry name" value="Glutamine Phosphoribosylpyrophosphate, subunit 1, domain 1"/>
    <property type="match status" value="1"/>
</dbReference>
<dbReference type="RefSeq" id="WP_014453832.1">
    <property type="nucleotide sequence ID" value="NC_017096.1"/>
</dbReference>
<protein>
    <recommendedName>
        <fullName evidence="2">Glutamine amidotransferase type-2 domain-containing protein</fullName>
    </recommendedName>
</protein>
<dbReference type="Proteomes" id="UP000004793">
    <property type="component" value="Chromosome"/>
</dbReference>
<dbReference type="InterPro" id="IPR017932">
    <property type="entry name" value="GATase_2_dom"/>
</dbReference>
<dbReference type="PANTHER" id="PTHR42824">
    <property type="entry name" value="GLUTAMINE AMIDOTRANSFERASE"/>
    <property type="match status" value="1"/>
</dbReference>
<dbReference type="KEGG" id="cex:CSE_13110"/>